<accession>A0A1H7V1G8</accession>
<dbReference type="EMBL" id="FOAG01000011">
    <property type="protein sequence ID" value="SEM02758.1"/>
    <property type="molecule type" value="Genomic_DNA"/>
</dbReference>
<dbReference type="STRING" id="1287727.SAMN05443999_11190"/>
<feature type="transmembrane region" description="Helical" evidence="7">
    <location>
        <begin position="57"/>
        <end position="79"/>
    </location>
</feature>
<dbReference type="InterPro" id="IPR024791">
    <property type="entry name" value="Cyt_c/ubiquinol_Oxase_su3"/>
</dbReference>
<dbReference type="InterPro" id="IPR013833">
    <property type="entry name" value="Cyt_c_oxidase_su3_a-hlx"/>
</dbReference>
<evidence type="ECO:0000256" key="5">
    <source>
        <dbReference type="ARBA" id="ARBA00023136"/>
    </source>
</evidence>
<evidence type="ECO:0000313" key="10">
    <source>
        <dbReference type="Proteomes" id="UP000199582"/>
    </source>
</evidence>
<dbReference type="InterPro" id="IPR035973">
    <property type="entry name" value="Cyt_c_oxidase_su3-like_sf"/>
</dbReference>
<dbReference type="Proteomes" id="UP000199582">
    <property type="component" value="Unassembled WGS sequence"/>
</dbReference>
<evidence type="ECO:0000259" key="8">
    <source>
        <dbReference type="PROSITE" id="PS50253"/>
    </source>
</evidence>
<feature type="transmembrane region" description="Helical" evidence="7">
    <location>
        <begin position="6"/>
        <end position="28"/>
    </location>
</feature>
<evidence type="ECO:0000256" key="7">
    <source>
        <dbReference type="SAM" id="Phobius"/>
    </source>
</evidence>
<evidence type="ECO:0000313" key="9">
    <source>
        <dbReference type="EMBL" id="SEM02758.1"/>
    </source>
</evidence>
<feature type="transmembrane region" description="Helical" evidence="7">
    <location>
        <begin position="199"/>
        <end position="225"/>
    </location>
</feature>
<evidence type="ECO:0000256" key="6">
    <source>
        <dbReference type="RuleBase" id="RU003376"/>
    </source>
</evidence>
<keyword evidence="5 7" id="KW-0472">Membrane</keyword>
<dbReference type="Pfam" id="PF00510">
    <property type="entry name" value="COX3"/>
    <property type="match status" value="1"/>
</dbReference>
<dbReference type="GO" id="GO:0019646">
    <property type="term" value="P:aerobic electron transport chain"/>
    <property type="evidence" value="ECO:0007669"/>
    <property type="project" value="InterPro"/>
</dbReference>
<keyword evidence="3 6" id="KW-0812">Transmembrane</keyword>
<dbReference type="GO" id="GO:0005886">
    <property type="term" value="C:plasma membrane"/>
    <property type="evidence" value="ECO:0007669"/>
    <property type="project" value="UniProtKB-SubCell"/>
</dbReference>
<dbReference type="AlphaFoldDB" id="A0A1H7V1G8"/>
<feature type="transmembrane region" description="Helical" evidence="7">
    <location>
        <begin position="164"/>
        <end position="187"/>
    </location>
</feature>
<dbReference type="RefSeq" id="WP_217649906.1">
    <property type="nucleotide sequence ID" value="NZ_FOAG01000011.1"/>
</dbReference>
<evidence type="ECO:0000256" key="3">
    <source>
        <dbReference type="ARBA" id="ARBA00022692"/>
    </source>
</evidence>
<proteinExistence type="inferred from homology"/>
<feature type="transmembrane region" description="Helical" evidence="7">
    <location>
        <begin position="131"/>
        <end position="149"/>
    </location>
</feature>
<dbReference type="InterPro" id="IPR000298">
    <property type="entry name" value="Cyt_c_oxidase-like_su3"/>
</dbReference>
<evidence type="ECO:0000256" key="2">
    <source>
        <dbReference type="ARBA" id="ARBA00010581"/>
    </source>
</evidence>
<dbReference type="PANTHER" id="PTHR11403">
    <property type="entry name" value="CYTOCHROME C OXIDASE SUBUNIT III"/>
    <property type="match status" value="1"/>
</dbReference>
<comment type="similarity">
    <text evidence="2 6">Belongs to the cytochrome c oxidase subunit 3 family.</text>
</comment>
<organism evidence="9 10">
    <name type="scientific">Roseovarius azorensis</name>
    <dbReference type="NCBI Taxonomy" id="1287727"/>
    <lineage>
        <taxon>Bacteria</taxon>
        <taxon>Pseudomonadati</taxon>
        <taxon>Pseudomonadota</taxon>
        <taxon>Alphaproteobacteria</taxon>
        <taxon>Rhodobacterales</taxon>
        <taxon>Roseobacteraceae</taxon>
        <taxon>Roseovarius</taxon>
    </lineage>
</organism>
<dbReference type="PROSITE" id="PS50253">
    <property type="entry name" value="COX3"/>
    <property type="match status" value="1"/>
</dbReference>
<dbReference type="PANTHER" id="PTHR11403:SF10">
    <property type="entry name" value="CYTOCHROME C OXIDASE"/>
    <property type="match status" value="1"/>
</dbReference>
<dbReference type="GO" id="GO:0004129">
    <property type="term" value="F:cytochrome-c oxidase activity"/>
    <property type="evidence" value="ECO:0007669"/>
    <property type="project" value="InterPro"/>
</dbReference>
<evidence type="ECO:0000256" key="4">
    <source>
        <dbReference type="ARBA" id="ARBA00022989"/>
    </source>
</evidence>
<feature type="domain" description="Heme-copper oxidase subunit III family profile" evidence="8">
    <location>
        <begin position="1"/>
        <end position="227"/>
    </location>
</feature>
<evidence type="ECO:0000256" key="1">
    <source>
        <dbReference type="ARBA" id="ARBA00004141"/>
    </source>
</evidence>
<feature type="transmembrane region" description="Helical" evidence="7">
    <location>
        <begin position="91"/>
        <end position="111"/>
    </location>
</feature>
<name>A0A1H7V1G8_9RHOB</name>
<comment type="subcellular location">
    <subcellularLocation>
        <location evidence="6">Cell membrane</location>
        <topology evidence="6">Multi-pass membrane protein</topology>
    </subcellularLocation>
    <subcellularLocation>
        <location evidence="1">Membrane</location>
        <topology evidence="1">Multi-pass membrane protein</topology>
    </subcellularLocation>
</comment>
<dbReference type="Gene3D" id="1.20.120.80">
    <property type="entry name" value="Cytochrome c oxidase, subunit III, four-helix bundle"/>
    <property type="match status" value="1"/>
</dbReference>
<protein>
    <submittedName>
        <fullName evidence="9">Cytochrome c oxidase subunit 3</fullName>
    </submittedName>
</protein>
<sequence length="238" mass="25715">MDTAKGAGMTVILVFILSIIALSFWWLLRQGVMSKPWLETGAIADVAPKAPFPVERVGLGIFLVVVGSLFALFGSAFVMRMDLETWSSLTLPGAVWLNTSLLLLASVFFHLGKRSALRGDLSGARRDMTGAGLATLGFLIGQLLVWRMLQTGGDGLTSGPAASFFYLLSGLHGLHILGGIVALGAVLAQNGIDPRRIRLRVGLCAAYWDFLLIVWLGLLILFMGWANRLIDICRTILT</sequence>
<reference evidence="9 10" key="1">
    <citation type="submission" date="2016-10" db="EMBL/GenBank/DDBJ databases">
        <authorList>
            <person name="de Groot N.N."/>
        </authorList>
    </citation>
    <scope>NUCLEOTIDE SEQUENCE [LARGE SCALE GENOMIC DNA]</scope>
    <source>
        <strain evidence="9 10">DSM 100674</strain>
    </source>
</reference>
<keyword evidence="4 7" id="KW-1133">Transmembrane helix</keyword>
<gene>
    <name evidence="9" type="ORF">SAMN05443999_11190</name>
</gene>
<keyword evidence="10" id="KW-1185">Reference proteome</keyword>
<dbReference type="SUPFAM" id="SSF81452">
    <property type="entry name" value="Cytochrome c oxidase subunit III-like"/>
    <property type="match status" value="1"/>
</dbReference>